<dbReference type="PRINTS" id="PR00955">
    <property type="entry name" value="FLGMOTORFLIM"/>
</dbReference>
<comment type="similarity">
    <text evidence="3">Belongs to the FliM family.</text>
</comment>
<keyword evidence="13" id="KW-0282">Flagellum</keyword>
<dbReference type="InterPro" id="IPR001543">
    <property type="entry name" value="FliN-like_C"/>
</dbReference>
<dbReference type="AlphaFoldDB" id="A0A2R4W2Y3"/>
<dbReference type="PIRSF" id="PIRSF002888">
    <property type="entry name" value="FliM"/>
    <property type="match status" value="1"/>
</dbReference>
<accession>A0A2R4W2Y3</accession>
<evidence type="ECO:0000256" key="6">
    <source>
        <dbReference type="ARBA" id="ARBA00022500"/>
    </source>
</evidence>
<dbReference type="Pfam" id="PF02154">
    <property type="entry name" value="FliM"/>
    <property type="match status" value="1"/>
</dbReference>
<dbReference type="GO" id="GO:0050918">
    <property type="term" value="P:positive chemotaxis"/>
    <property type="evidence" value="ECO:0007669"/>
    <property type="project" value="TreeGrafter"/>
</dbReference>
<evidence type="ECO:0000256" key="4">
    <source>
        <dbReference type="ARBA" id="ARBA00021898"/>
    </source>
</evidence>
<dbReference type="InterPro" id="IPR036429">
    <property type="entry name" value="SpoA-like_sf"/>
</dbReference>
<dbReference type="GO" id="GO:0009425">
    <property type="term" value="C:bacterial-type flagellum basal body"/>
    <property type="evidence" value="ECO:0007669"/>
    <property type="project" value="UniProtKB-SubCell"/>
</dbReference>
<evidence type="ECO:0000256" key="2">
    <source>
        <dbReference type="ARBA" id="ARBA00004202"/>
    </source>
</evidence>
<dbReference type="NCBIfam" id="TIGR01397">
    <property type="entry name" value="fliM_switch"/>
    <property type="match status" value="1"/>
</dbReference>
<feature type="domain" description="Flagellar motor switch protein FliN-like C-terminal" evidence="12">
    <location>
        <begin position="251"/>
        <end position="321"/>
    </location>
</feature>
<evidence type="ECO:0000259" key="12">
    <source>
        <dbReference type="Pfam" id="PF01052"/>
    </source>
</evidence>
<protein>
    <recommendedName>
        <fullName evidence="4 11">Flagellar motor switch protein FliM</fullName>
    </recommendedName>
</protein>
<evidence type="ECO:0000256" key="9">
    <source>
        <dbReference type="ARBA" id="ARBA00023143"/>
    </source>
</evidence>
<evidence type="ECO:0000256" key="8">
    <source>
        <dbReference type="ARBA" id="ARBA00023136"/>
    </source>
</evidence>
<evidence type="ECO:0000313" key="14">
    <source>
        <dbReference type="Proteomes" id="UP000244792"/>
    </source>
</evidence>
<dbReference type="PANTHER" id="PTHR30034">
    <property type="entry name" value="FLAGELLAR MOTOR SWITCH PROTEIN FLIM"/>
    <property type="match status" value="1"/>
</dbReference>
<evidence type="ECO:0000256" key="5">
    <source>
        <dbReference type="ARBA" id="ARBA00022475"/>
    </source>
</evidence>
<dbReference type="InterPro" id="IPR001689">
    <property type="entry name" value="Flag_FliM"/>
</dbReference>
<keyword evidence="8" id="KW-0472">Membrane</keyword>
<evidence type="ECO:0000256" key="7">
    <source>
        <dbReference type="ARBA" id="ARBA00022779"/>
    </source>
</evidence>
<keyword evidence="6" id="KW-0145">Chemotaxis</keyword>
<keyword evidence="13" id="KW-0966">Cell projection</keyword>
<dbReference type="Pfam" id="PF01052">
    <property type="entry name" value="FliMN_C"/>
    <property type="match status" value="1"/>
</dbReference>
<dbReference type="KEGG" id="taci:TDSAC_1764"/>
<evidence type="ECO:0000256" key="1">
    <source>
        <dbReference type="ARBA" id="ARBA00004117"/>
    </source>
</evidence>
<evidence type="ECO:0000256" key="10">
    <source>
        <dbReference type="ARBA" id="ARBA00025044"/>
    </source>
</evidence>
<gene>
    <name evidence="13" type="ORF">TDSAC_1764</name>
</gene>
<keyword evidence="5" id="KW-1003">Cell membrane</keyword>
<dbReference type="RefSeq" id="WP_108310173.1">
    <property type="nucleotide sequence ID" value="NZ_CP020921.1"/>
</dbReference>
<dbReference type="OrthoDB" id="9806941at2"/>
<evidence type="ECO:0000256" key="11">
    <source>
        <dbReference type="NCBIfam" id="TIGR01397"/>
    </source>
</evidence>
<sequence>MADVLSQDEIDAILNAFNTGQVSADLLEKEPEKTVKTYDFKRPSKFSRDHLRTLELIHETYGRLVATSLSSLVRGSMRLDFSAIDQVPYEEFINSLIPPAMIVIISWESTGLSMVLEMNLNITLALVDRLLGGSGLPPPSPRAPTDIENALIAKIVDRHLVALEEAWRTVYPVSLSFVGTETNPEFAQIVPANEMVVLITMDIGIGDLSGIMSLAIPYSLLEPIVNHLSAQRFFVKKKAENDIEKEYVYQHVLNVIVNLQVCLGHMHILLRDLINLRIGDTLLLDTKVDKPLDVKIEKKLKFLGVPGRVGKNLAIKITDVLRE</sequence>
<evidence type="ECO:0000313" key="13">
    <source>
        <dbReference type="EMBL" id="AWB11100.1"/>
    </source>
</evidence>
<dbReference type="EMBL" id="CP020921">
    <property type="protein sequence ID" value="AWB11100.1"/>
    <property type="molecule type" value="Genomic_DNA"/>
</dbReference>
<dbReference type="PANTHER" id="PTHR30034:SF6">
    <property type="entry name" value="YOP PROTEINS TRANSLOCATION PROTEIN Q"/>
    <property type="match status" value="1"/>
</dbReference>
<dbReference type="Proteomes" id="UP000244792">
    <property type="component" value="Chromosome"/>
</dbReference>
<name>A0A2R4W2Y3_THEAF</name>
<dbReference type="GO" id="GO:0071978">
    <property type="term" value="P:bacterial-type flagellum-dependent swarming motility"/>
    <property type="evidence" value="ECO:0007669"/>
    <property type="project" value="TreeGrafter"/>
</dbReference>
<dbReference type="Gene3D" id="3.40.1550.10">
    <property type="entry name" value="CheC-like"/>
    <property type="match status" value="1"/>
</dbReference>
<dbReference type="SUPFAM" id="SSF101801">
    <property type="entry name" value="Surface presentation of antigens (SPOA)"/>
    <property type="match status" value="1"/>
</dbReference>
<evidence type="ECO:0000256" key="3">
    <source>
        <dbReference type="ARBA" id="ARBA00011049"/>
    </source>
</evidence>
<keyword evidence="7" id="KW-0283">Flagellar rotation</keyword>
<proteinExistence type="inferred from homology"/>
<dbReference type="SUPFAM" id="SSF103039">
    <property type="entry name" value="CheC-like"/>
    <property type="match status" value="1"/>
</dbReference>
<keyword evidence="9" id="KW-0975">Bacterial flagellum</keyword>
<dbReference type="CDD" id="cd17908">
    <property type="entry name" value="FliM"/>
    <property type="match status" value="1"/>
</dbReference>
<comment type="function">
    <text evidence="10">FliM is one of three proteins (FliG, FliN, FliM) that forms the rotor-mounted switch complex (C ring), located at the base of the basal body. This complex interacts with the CheY and CheZ chemotaxis proteins, in addition to contacting components of the motor that determine the direction of flagellar rotation.</text>
</comment>
<dbReference type="GO" id="GO:0003774">
    <property type="term" value="F:cytoskeletal motor activity"/>
    <property type="evidence" value="ECO:0007669"/>
    <property type="project" value="InterPro"/>
</dbReference>
<dbReference type="GO" id="GO:0005886">
    <property type="term" value="C:plasma membrane"/>
    <property type="evidence" value="ECO:0007669"/>
    <property type="project" value="UniProtKB-SubCell"/>
</dbReference>
<reference evidence="13 14" key="1">
    <citation type="submission" date="2017-04" db="EMBL/GenBank/DDBJ databases">
        <title>Genomic insights into metabolism of Thermodesulfobium acidiphilum.</title>
        <authorList>
            <person name="Toshchakov S.V."/>
            <person name="Frolov E.N."/>
            <person name="Kublanov I.V."/>
            <person name="Samarov N.I."/>
            <person name="Novikov A."/>
            <person name="Lebedinsky A.V."/>
            <person name="Bonch-Osmolovskaya E.A."/>
            <person name="Chernyh N.A."/>
        </authorList>
    </citation>
    <scope>NUCLEOTIDE SEQUENCE [LARGE SCALE GENOMIC DNA]</scope>
    <source>
        <strain evidence="13 14">3127-1</strain>
    </source>
</reference>
<keyword evidence="13" id="KW-0969">Cilium</keyword>
<organism evidence="13 14">
    <name type="scientific">Thermodesulfobium acidiphilum</name>
    <dbReference type="NCBI Taxonomy" id="1794699"/>
    <lineage>
        <taxon>Bacteria</taxon>
        <taxon>Pseudomonadati</taxon>
        <taxon>Thermodesulfobiota</taxon>
        <taxon>Thermodesulfobiia</taxon>
        <taxon>Thermodesulfobiales</taxon>
        <taxon>Thermodesulfobiaceae</taxon>
        <taxon>Thermodesulfobium</taxon>
    </lineage>
</organism>
<keyword evidence="14" id="KW-1185">Reference proteome</keyword>
<comment type="subcellular location">
    <subcellularLocation>
        <location evidence="1">Bacterial flagellum basal body</location>
    </subcellularLocation>
    <subcellularLocation>
        <location evidence="2">Cell membrane</location>
        <topology evidence="2">Peripheral membrane protein</topology>
    </subcellularLocation>
</comment>
<dbReference type="Gene3D" id="2.30.330.10">
    <property type="entry name" value="SpoA-like"/>
    <property type="match status" value="1"/>
</dbReference>
<dbReference type="InterPro" id="IPR028976">
    <property type="entry name" value="CheC-like_sf"/>
</dbReference>